<protein>
    <submittedName>
        <fullName evidence="3">Class I adenylate-forming enzyme family protein</fullName>
    </submittedName>
</protein>
<dbReference type="InterPro" id="IPR000873">
    <property type="entry name" value="AMP-dep_synth/lig_dom"/>
</dbReference>
<dbReference type="Gene3D" id="3.40.50.12780">
    <property type="entry name" value="N-terminal domain of ligase-like"/>
    <property type="match status" value="1"/>
</dbReference>
<dbReference type="Pfam" id="PF00501">
    <property type="entry name" value="AMP-binding"/>
    <property type="match status" value="1"/>
</dbReference>
<dbReference type="PANTHER" id="PTHR43767:SF1">
    <property type="entry name" value="NONRIBOSOMAL PEPTIDE SYNTHASE PES1 (EUROFUNG)-RELATED"/>
    <property type="match status" value="1"/>
</dbReference>
<dbReference type="InterPro" id="IPR042099">
    <property type="entry name" value="ANL_N_sf"/>
</dbReference>
<name>A0ABV5XM66_9NOCA</name>
<dbReference type="Proteomes" id="UP001589587">
    <property type="component" value="Unassembled WGS sequence"/>
</dbReference>
<evidence type="ECO:0000313" key="3">
    <source>
        <dbReference type="EMBL" id="MFB9783575.1"/>
    </source>
</evidence>
<dbReference type="InterPro" id="IPR020845">
    <property type="entry name" value="AMP-binding_CS"/>
</dbReference>
<reference evidence="3 4" key="1">
    <citation type="submission" date="2024-09" db="EMBL/GenBank/DDBJ databases">
        <authorList>
            <person name="Sun Q."/>
            <person name="Mori K."/>
        </authorList>
    </citation>
    <scope>NUCLEOTIDE SEQUENCE [LARGE SCALE GENOMIC DNA]</scope>
    <source>
        <strain evidence="3 4">JCM 11411</strain>
    </source>
</reference>
<proteinExistence type="predicted"/>
<keyword evidence="4" id="KW-1185">Reference proteome</keyword>
<dbReference type="Gene3D" id="3.30.300.30">
    <property type="match status" value="1"/>
</dbReference>
<feature type="domain" description="AMP-binding enzyme C-terminal" evidence="2">
    <location>
        <begin position="426"/>
        <end position="501"/>
    </location>
</feature>
<feature type="domain" description="AMP-dependent synthetase/ligase" evidence="1">
    <location>
        <begin position="13"/>
        <end position="376"/>
    </location>
</feature>
<accession>A0ABV5XM66</accession>
<dbReference type="RefSeq" id="WP_214514692.1">
    <property type="nucleotide sequence ID" value="NZ_JBHMAS010000071.1"/>
</dbReference>
<evidence type="ECO:0000259" key="2">
    <source>
        <dbReference type="Pfam" id="PF13193"/>
    </source>
</evidence>
<gene>
    <name evidence="3" type="ORF">ACFFQ6_28125</name>
</gene>
<organism evidence="3 4">
    <name type="scientific">Rhodococcus baikonurensis</name>
    <dbReference type="NCBI Taxonomy" id="172041"/>
    <lineage>
        <taxon>Bacteria</taxon>
        <taxon>Bacillati</taxon>
        <taxon>Actinomycetota</taxon>
        <taxon>Actinomycetes</taxon>
        <taxon>Mycobacteriales</taxon>
        <taxon>Nocardiaceae</taxon>
        <taxon>Rhodococcus</taxon>
        <taxon>Rhodococcus erythropolis group</taxon>
    </lineage>
</organism>
<dbReference type="Pfam" id="PF13193">
    <property type="entry name" value="AMP-binding_C"/>
    <property type="match status" value="1"/>
</dbReference>
<sequence>MKLERNVFGILDRSARAHYGNEPAFGFEGRSVTFAELRDRAQQVARGLVDHGVRPGDRVAVMMGNRLEWLEVFFGLAAMGAVCVPINVLLTAPEIAHVCEDSGSTVLVMDEIATASATKLTQSFEFVVTVGDATAMQGVAAFDYETMLTNACPNTVLDGPALDDTFILYYSSGTTGLPKAAEHTHDGVLWNATGQIAGLGLTRDVRYAVIPSFSWAAGLHNLVMALIWVGGYSEIRRTGGTTTDQLTELIERDRITHIMLVPSLLRAFITRPDLLERLTNSTLEWIVTGSEPVPRSVIERCVSGMPGVAVCQGYGLSEFPTIATVLSAEEVVNHDGSAGRPLPHTDVSVQDSEGVIRTSGRGELLIRSLATMRGYFNRPAQTEAAFRNGWLHTGDLADLDEDGYITIVGRTKDLIISGGLNVYPKEIEDLVQRLPGVQEVAVIGVPHDTFGETAVAVVVTADADFDGQSVAEACREQLASYKRPRSILIRREPLPRSANAKLLKRELRPWAMAELGIAEES</sequence>
<comment type="caution">
    <text evidence="3">The sequence shown here is derived from an EMBL/GenBank/DDBJ whole genome shotgun (WGS) entry which is preliminary data.</text>
</comment>
<dbReference type="SUPFAM" id="SSF56801">
    <property type="entry name" value="Acetyl-CoA synthetase-like"/>
    <property type="match status" value="1"/>
</dbReference>
<dbReference type="InterPro" id="IPR045851">
    <property type="entry name" value="AMP-bd_C_sf"/>
</dbReference>
<dbReference type="EMBL" id="JBHMAS010000071">
    <property type="protein sequence ID" value="MFB9783575.1"/>
    <property type="molecule type" value="Genomic_DNA"/>
</dbReference>
<evidence type="ECO:0000259" key="1">
    <source>
        <dbReference type="Pfam" id="PF00501"/>
    </source>
</evidence>
<evidence type="ECO:0000313" key="4">
    <source>
        <dbReference type="Proteomes" id="UP001589587"/>
    </source>
</evidence>
<dbReference type="InterPro" id="IPR025110">
    <property type="entry name" value="AMP-bd_C"/>
</dbReference>
<dbReference type="InterPro" id="IPR050237">
    <property type="entry name" value="ATP-dep_AMP-bd_enzyme"/>
</dbReference>
<dbReference type="PANTHER" id="PTHR43767">
    <property type="entry name" value="LONG-CHAIN-FATTY-ACID--COA LIGASE"/>
    <property type="match status" value="1"/>
</dbReference>
<dbReference type="PROSITE" id="PS00455">
    <property type="entry name" value="AMP_BINDING"/>
    <property type="match status" value="1"/>
</dbReference>